<name>A0ABW5NDF6_9FLAO</name>
<dbReference type="EMBL" id="JBHULX010000039">
    <property type="protein sequence ID" value="MFD2593151.1"/>
    <property type="molecule type" value="Genomic_DNA"/>
</dbReference>
<organism evidence="1 2">
    <name type="scientific">Aquimarina hainanensis</name>
    <dbReference type="NCBI Taxonomy" id="1578017"/>
    <lineage>
        <taxon>Bacteria</taxon>
        <taxon>Pseudomonadati</taxon>
        <taxon>Bacteroidota</taxon>
        <taxon>Flavobacteriia</taxon>
        <taxon>Flavobacteriales</taxon>
        <taxon>Flavobacteriaceae</taxon>
        <taxon>Aquimarina</taxon>
    </lineage>
</organism>
<evidence type="ECO:0000313" key="1">
    <source>
        <dbReference type="EMBL" id="MFD2593151.1"/>
    </source>
</evidence>
<sequence>MIKRANIRVHNLDCPQCAEGLKKELSSIKNISFIEIRHTQATIAFNFTKANDISTVENQLTYLGYPPFGDKISSKKQFECYCDNA</sequence>
<proteinExistence type="predicted"/>
<dbReference type="InterPro" id="IPR036163">
    <property type="entry name" value="HMA_dom_sf"/>
</dbReference>
<reference evidence="2" key="1">
    <citation type="journal article" date="2019" name="Int. J. Syst. Evol. Microbiol.">
        <title>The Global Catalogue of Microorganisms (GCM) 10K type strain sequencing project: providing services to taxonomists for standard genome sequencing and annotation.</title>
        <authorList>
            <consortium name="The Broad Institute Genomics Platform"/>
            <consortium name="The Broad Institute Genome Sequencing Center for Infectious Disease"/>
            <person name="Wu L."/>
            <person name="Ma J."/>
        </authorList>
    </citation>
    <scope>NUCLEOTIDE SEQUENCE [LARGE SCALE GENOMIC DNA]</scope>
    <source>
        <strain evidence="2">KCTC 42423</strain>
    </source>
</reference>
<dbReference type="SUPFAM" id="SSF55008">
    <property type="entry name" value="HMA, heavy metal-associated domain"/>
    <property type="match status" value="1"/>
</dbReference>
<dbReference type="Proteomes" id="UP001597459">
    <property type="component" value="Unassembled WGS sequence"/>
</dbReference>
<dbReference type="Gene3D" id="3.30.70.100">
    <property type="match status" value="1"/>
</dbReference>
<evidence type="ECO:0008006" key="3">
    <source>
        <dbReference type="Google" id="ProtNLM"/>
    </source>
</evidence>
<gene>
    <name evidence="1" type="ORF">ACFSTE_20095</name>
</gene>
<evidence type="ECO:0000313" key="2">
    <source>
        <dbReference type="Proteomes" id="UP001597459"/>
    </source>
</evidence>
<protein>
    <recommendedName>
        <fullName evidence="3">HMA domain-containing protein</fullName>
    </recommendedName>
</protein>
<accession>A0ABW5NDF6</accession>
<comment type="caution">
    <text evidence="1">The sequence shown here is derived from an EMBL/GenBank/DDBJ whole genome shotgun (WGS) entry which is preliminary data.</text>
</comment>
<keyword evidence="2" id="KW-1185">Reference proteome</keyword>
<dbReference type="RefSeq" id="WP_176029883.1">
    <property type="nucleotide sequence ID" value="NZ_JBHSJV010000001.1"/>
</dbReference>